<dbReference type="InParanoid" id="A0A423X434"/>
<comment type="caution">
    <text evidence="1">The sequence shown here is derived from an EMBL/GenBank/DDBJ whole genome shotgun (WGS) entry which is preliminary data.</text>
</comment>
<evidence type="ECO:0000313" key="1">
    <source>
        <dbReference type="EMBL" id="ROW10712.1"/>
    </source>
</evidence>
<evidence type="ECO:0000313" key="2">
    <source>
        <dbReference type="Proteomes" id="UP000285146"/>
    </source>
</evidence>
<dbReference type="EMBL" id="LKEB01000028">
    <property type="protein sequence ID" value="ROW10712.1"/>
    <property type="molecule type" value="Genomic_DNA"/>
</dbReference>
<keyword evidence="2" id="KW-1185">Reference proteome</keyword>
<reference evidence="1 2" key="1">
    <citation type="submission" date="2015-09" db="EMBL/GenBank/DDBJ databases">
        <title>Host preference determinants of Valsa canker pathogens revealed by comparative genomics.</title>
        <authorList>
            <person name="Yin Z."/>
            <person name="Huang L."/>
        </authorList>
    </citation>
    <scope>NUCLEOTIDE SEQUENCE [LARGE SCALE GENOMIC DNA]</scope>
    <source>
        <strain evidence="1 2">SXYLt</strain>
    </source>
</reference>
<gene>
    <name evidence="1" type="ORF">VPNG_05163</name>
</gene>
<protein>
    <submittedName>
        <fullName evidence="1">Uncharacterized protein</fullName>
    </submittedName>
</protein>
<dbReference type="OrthoDB" id="10587860at2759"/>
<dbReference type="Proteomes" id="UP000285146">
    <property type="component" value="Unassembled WGS sequence"/>
</dbReference>
<dbReference type="AlphaFoldDB" id="A0A423X434"/>
<organism evidence="1 2">
    <name type="scientific">Cytospora leucostoma</name>
    <dbReference type="NCBI Taxonomy" id="1230097"/>
    <lineage>
        <taxon>Eukaryota</taxon>
        <taxon>Fungi</taxon>
        <taxon>Dikarya</taxon>
        <taxon>Ascomycota</taxon>
        <taxon>Pezizomycotina</taxon>
        <taxon>Sordariomycetes</taxon>
        <taxon>Sordariomycetidae</taxon>
        <taxon>Diaporthales</taxon>
        <taxon>Cytosporaceae</taxon>
        <taxon>Cytospora</taxon>
    </lineage>
</organism>
<proteinExistence type="predicted"/>
<name>A0A423X434_9PEZI</name>
<accession>A0A423X434</accession>
<sequence>MQSLAPLATMSRAARRALHNRIAQRRRRYMAIPTPPLPYTLERKLRATIVDGPEAERYPERVPHQDEQAAVVLSPPPHNLLLEGQTQGRKRLNTMAQARNGNFFTISMEPQEWKDPLEGSHKKKCSIANIFTATTTIRESSQEDSRGNTAAEAAGHYRNGACFAAWPVGENGGEWRSVRARTSGW</sequence>